<dbReference type="Proteomes" id="UP001428341">
    <property type="component" value="Unassembled WGS sequence"/>
</dbReference>
<accession>A0AAP0MIM6</accession>
<dbReference type="InterPro" id="IPR038801">
    <property type="entry name" value="TAF1C"/>
</dbReference>
<keyword evidence="1" id="KW-0812">Transmembrane</keyword>
<dbReference type="GO" id="GO:0001164">
    <property type="term" value="F:RNA polymerase I core promoter sequence-specific DNA binding"/>
    <property type="evidence" value="ECO:0007669"/>
    <property type="project" value="TreeGrafter"/>
</dbReference>
<name>A0AAP0MIM6_9ROSI</name>
<gene>
    <name evidence="3" type="ORF">WN944_006124</name>
</gene>
<feature type="domain" description="Serine aminopeptidase S33" evidence="2">
    <location>
        <begin position="155"/>
        <end position="368"/>
    </location>
</feature>
<dbReference type="EMBL" id="JBCGBO010000003">
    <property type="protein sequence ID" value="KAK9214136.1"/>
    <property type="molecule type" value="Genomic_DNA"/>
</dbReference>
<dbReference type="FunFam" id="3.40.50.1820:FF:000071">
    <property type="entry name" value="Embryogenesis-associated protein EMB8"/>
    <property type="match status" value="1"/>
</dbReference>
<protein>
    <recommendedName>
        <fullName evidence="2">Serine aminopeptidase S33 domain-containing protein</fullName>
    </recommendedName>
</protein>
<evidence type="ECO:0000256" key="1">
    <source>
        <dbReference type="SAM" id="Phobius"/>
    </source>
</evidence>
<keyword evidence="1" id="KW-0472">Membrane</keyword>
<proteinExistence type="predicted"/>
<dbReference type="InterPro" id="IPR022742">
    <property type="entry name" value="Hydrolase_4"/>
</dbReference>
<organism evidence="3 4">
    <name type="scientific">Citrus x changshan-huyou</name>
    <dbReference type="NCBI Taxonomy" id="2935761"/>
    <lineage>
        <taxon>Eukaryota</taxon>
        <taxon>Viridiplantae</taxon>
        <taxon>Streptophyta</taxon>
        <taxon>Embryophyta</taxon>
        <taxon>Tracheophyta</taxon>
        <taxon>Spermatophyta</taxon>
        <taxon>Magnoliopsida</taxon>
        <taxon>eudicotyledons</taxon>
        <taxon>Gunneridae</taxon>
        <taxon>Pentapetalae</taxon>
        <taxon>rosids</taxon>
        <taxon>malvids</taxon>
        <taxon>Sapindales</taxon>
        <taxon>Rutaceae</taxon>
        <taxon>Aurantioideae</taxon>
        <taxon>Citrus</taxon>
    </lineage>
</organism>
<evidence type="ECO:0000259" key="2">
    <source>
        <dbReference type="Pfam" id="PF12146"/>
    </source>
</evidence>
<dbReference type="PANTHER" id="PTHR15319:SF1">
    <property type="entry name" value="TATA BOX-BINDING PROTEIN-ASSOCIATED FACTOR RNA POLYMERASE I SUBUNIT C"/>
    <property type="match status" value="1"/>
</dbReference>
<dbReference type="GO" id="GO:0001650">
    <property type="term" value="C:fibrillar center"/>
    <property type="evidence" value="ECO:0007669"/>
    <property type="project" value="TreeGrafter"/>
</dbReference>
<reference evidence="3 4" key="1">
    <citation type="submission" date="2024-05" db="EMBL/GenBank/DDBJ databases">
        <title>Haplotype-resolved chromosome-level genome assembly of Huyou (Citrus changshanensis).</title>
        <authorList>
            <person name="Miao C."/>
            <person name="Chen W."/>
            <person name="Wu Y."/>
            <person name="Wang L."/>
            <person name="Zhao S."/>
            <person name="Grierson D."/>
            <person name="Xu C."/>
            <person name="Chen K."/>
        </authorList>
    </citation>
    <scope>NUCLEOTIDE SEQUENCE [LARGE SCALE GENOMIC DNA]</scope>
    <source>
        <strain evidence="3">01-14</strain>
        <tissue evidence="3">Leaf</tissue>
    </source>
</reference>
<evidence type="ECO:0000313" key="4">
    <source>
        <dbReference type="Proteomes" id="UP001428341"/>
    </source>
</evidence>
<sequence length="1460" mass="164002">MDHVIRTDASDSPYNLLFKSLSLIPLSHYFLFIFLIFIIFLYNFLEIHFLRDLVTGFRGDPVHLTYSASSKLYQSLAAKCHVLHGRYLPTPWLSSPHLQTAFLTFFGRAPDISYKRHLFQTPDGGTIALDWLTYSDVIQGSTHVNQGILNCEKNPIVVVIPGLTSDSAAAYIKHLAFKMAGHGWNVVVSNHRGLGGISLTSDCFYNGGWTEDLRRVIDYLHCQYPEVPLYAVGTSIGANILVKYLGENGVNTPLVGAAAICSPWDLLICDRFINRRLVQKCYDRVIAIGLRGFAQLHQSTVARLTDWEGITKSRSIRDFDNHATRVLGKFETVDTYYRHSSSANFVRNVSVPLLCISTLDDPVCTREAIPWDECRANEKIILATTRHGGHLAFYEGITAKSLWWVRAVNVFLDALNTSPYVNRSKKVQESSSTAPIESSVDQGPYINVAEDGMVAAVGTMASDKVVEDTPSEPVTQIKKDEDTNLDTDSMTEETLPGIDGTQSSNQNVDDLIVPIRRRMDQLSRHSRISIWLLKKVQKLHTHGIAQKLEDRTLQEELKSQFPIGKFLKPPLLQSSESILGPLFFNPKPETLTLLSSSKTLCPHSLFSPLPRLTLSRFLSTSSSSLLPSTSTSIASQFDDVGTHQHPNGSLSDQDYNRLRLLYCPLNNTAIAFFPTGDNNDQLGFLVISAKGSRFDVLSDEDDAVFTVVNRLNGRIRGILVNPVEEFYSAFQGNSLVNVGYLLAFTMYSVHWFSVKVSKASESTTKPVVSYLGFKLFKTCSVVGACWSPHLPEESVVLLQSGDLFMFDVNARESKGKRLRVSWTDDDLSSSQSCAWLGVEFSWHPQILIVARMDAVFLVDFRCDDCNVSLLAKIDMLNLYAPVEKELFHAFSKADSDGFHFVLASDSLLVLCDVRRPLMPVLQWAHGLDKPSYIVSFRLSELRSNSRDNRLEWANESGFGIMLGSFSNCEFSLFCYGPSLPGQGGPFASEISKIFKSLYAWELPSGLLLSGCDCQCGSCLVREEFSKDALPVWIDWHQKKDIVLGFGIVDSNLSALFHEADEFGGFTLIRLMSSGKLEAQRYCASRDPIKKFEPAHGASMLHFENNLLCCMGGMDYRFRKTYKYLKFDYLSAHLGGNLTELLDSKMKNSFDGLQQKCSLSIEFHEILCEKLNVCGFSRFRTSPDISIVFGDISLPSSVCEVALKRIWACLPMELLQLAFSRYAEILEVCSDEKASLEFSVVPDLPQLPPFFLRKHFCRSSKWSQKFQRSDAIVGPVLPLPILVTLHELHNGCPYSQEVGKFSSEEELNIRCDEVMQVASEMAVSDSAAKSHNDHAVSLADDRDDLWVDSQKSKPFIWYNPTAFECTTRDDNRAFKDTVFSNFISKVPERPSSPKDKADGIALNLFNDLCPIALKYDDCTTNITPPELKTFNVLKRQFSRWQDGFSPYREFCTRFNLKKQRK</sequence>
<dbReference type="SUPFAM" id="SSF53474">
    <property type="entry name" value="alpha/beta-Hydrolases"/>
    <property type="match status" value="1"/>
</dbReference>
<keyword evidence="4" id="KW-1185">Reference proteome</keyword>
<evidence type="ECO:0000313" key="3">
    <source>
        <dbReference type="EMBL" id="KAK9214136.1"/>
    </source>
</evidence>
<keyword evidence="1" id="KW-1133">Transmembrane helix</keyword>
<comment type="caution">
    <text evidence="3">The sequence shown here is derived from an EMBL/GenBank/DDBJ whole genome shotgun (WGS) entry which is preliminary data.</text>
</comment>
<dbReference type="PANTHER" id="PTHR15319">
    <property type="entry name" value="TATA BOX-BINDING PROTEIN ASSOCIATED FACTOR RNA POLYMERASE I SUBUNIT C"/>
    <property type="match status" value="1"/>
</dbReference>
<dbReference type="Pfam" id="PF12146">
    <property type="entry name" value="Hydrolase_4"/>
    <property type="match status" value="1"/>
</dbReference>
<feature type="transmembrane region" description="Helical" evidence="1">
    <location>
        <begin position="21"/>
        <end position="45"/>
    </location>
</feature>
<dbReference type="InterPro" id="IPR029058">
    <property type="entry name" value="AB_hydrolase_fold"/>
</dbReference>
<dbReference type="Gene3D" id="3.40.50.1820">
    <property type="entry name" value="alpha/beta hydrolase"/>
    <property type="match status" value="1"/>
</dbReference>